<evidence type="ECO:0000313" key="4">
    <source>
        <dbReference type="EMBL" id="MDJ1182667.1"/>
    </source>
</evidence>
<protein>
    <submittedName>
        <fullName evidence="4">Adenylate/guanylate cyclase domain-containing protein</fullName>
    </submittedName>
</protein>
<dbReference type="Pfam" id="PF05226">
    <property type="entry name" value="CHASE2"/>
    <property type="match status" value="1"/>
</dbReference>
<dbReference type="SMART" id="SM01080">
    <property type="entry name" value="CHASE2"/>
    <property type="match status" value="1"/>
</dbReference>
<feature type="transmembrane region" description="Helical" evidence="2">
    <location>
        <begin position="337"/>
        <end position="355"/>
    </location>
</feature>
<dbReference type="Proteomes" id="UP001232992">
    <property type="component" value="Unassembled WGS sequence"/>
</dbReference>
<keyword evidence="5" id="KW-1185">Reference proteome</keyword>
<dbReference type="InterPro" id="IPR001054">
    <property type="entry name" value="A/G_cyclase"/>
</dbReference>
<reference evidence="4 5" key="1">
    <citation type="submission" date="2023-01" db="EMBL/GenBank/DDBJ databases">
        <title>Novel diversity within Roseofilum (Cyanobacteria; Desertifilaceae) from marine benthic mats with descriptions of four novel species.</title>
        <authorList>
            <person name="Wang Y."/>
            <person name="Berthold D.E."/>
            <person name="Hu J."/>
            <person name="Lefler F.W."/>
            <person name="Laughinghouse H.D. IV."/>
        </authorList>
    </citation>
    <scope>NUCLEOTIDE SEQUENCE [LARGE SCALE GENOMIC DNA]</scope>
    <source>
        <strain evidence="4 5">BLCC-M143</strain>
    </source>
</reference>
<dbReference type="Gene3D" id="3.30.70.1230">
    <property type="entry name" value="Nucleotide cyclase"/>
    <property type="match status" value="1"/>
</dbReference>
<dbReference type="PANTHER" id="PTHR43081">
    <property type="entry name" value="ADENYLATE CYCLASE, TERMINAL-DIFFERENTIATION SPECIFIC-RELATED"/>
    <property type="match status" value="1"/>
</dbReference>
<feature type="transmembrane region" description="Helical" evidence="2">
    <location>
        <begin position="391"/>
        <end position="408"/>
    </location>
</feature>
<feature type="transmembrane region" description="Helical" evidence="2">
    <location>
        <begin position="12"/>
        <end position="31"/>
    </location>
</feature>
<gene>
    <name evidence="4" type="ORF">PMH09_05615</name>
</gene>
<dbReference type="CDD" id="cd07302">
    <property type="entry name" value="CHD"/>
    <property type="match status" value="1"/>
</dbReference>
<sequence>MWKTIKHNLEEWRGIFIIAPTIAAIVLALRLTGSLQLLEWAALDLFFRWRPPESMDERIVIVSITEQDIQQARTWPISDRVLAQLIKKIKEQNPRAIGLDIYRDLPVEPGHQEWLDLISQTPNLIGITKVKGNETGEAVPPPNQLARQGQIAAADLIIDGDGKIRRMLLSVRNSQGQTFYGLGTRLALMYLEHENIQLKPIDAAKSKVGLGKEVFVPLKKNDGGYIQVDNGGYQILLNYRSRHCKQKIAPCLLFPTVTLSDVLNDRIPPEMMRDRIVLIGSQAASVNDRFFTPFGYSIHNKGLRAGVELHADLTSHLISSALEGRTQIKSWSEWQEFLWMGWWSTWGAVLGWRFLRIRWKTLGIFACSFGLTIICYGAFLIGWWLPLVPPLLALVSSGAAMTAYIAFLERNNRQTVMQLFERHVTPKIAQAVWRDRHQFLNEGKLQGRKLIATVLFTDLQGFTTISEQTDPETLMIWLNEYMNAMADLVLRYDGVVDKFIGDAVMAVFGVPIPSNTPEEIARDACSAVQCAIDMGEKLRSLNRGWKQAGFPTVAMRVGIATGEVVAGSLGSDRRMSYTTIGDSVNVAARLESYDKSLDGGVCRILISEETYECIKDIFLTREIGKVSLKGRISPVTIYQVIPVKD</sequence>
<evidence type="ECO:0000259" key="3">
    <source>
        <dbReference type="PROSITE" id="PS50125"/>
    </source>
</evidence>
<dbReference type="PROSITE" id="PS50125">
    <property type="entry name" value="GUANYLATE_CYCLASE_2"/>
    <property type="match status" value="1"/>
</dbReference>
<keyword evidence="2" id="KW-0472">Membrane</keyword>
<organism evidence="4 5">
    <name type="scientific">Roseofilum casamattae BLCC-M143</name>
    <dbReference type="NCBI Taxonomy" id="3022442"/>
    <lineage>
        <taxon>Bacteria</taxon>
        <taxon>Bacillati</taxon>
        <taxon>Cyanobacteriota</taxon>
        <taxon>Cyanophyceae</taxon>
        <taxon>Desertifilales</taxon>
        <taxon>Desertifilaceae</taxon>
        <taxon>Roseofilum</taxon>
        <taxon>Roseofilum casamattae</taxon>
    </lineage>
</organism>
<dbReference type="InterPro" id="IPR029787">
    <property type="entry name" value="Nucleotide_cyclase"/>
</dbReference>
<dbReference type="InterPro" id="IPR050697">
    <property type="entry name" value="Adenylyl/Guanylyl_Cyclase_3/4"/>
</dbReference>
<feature type="domain" description="Guanylate cyclase" evidence="3">
    <location>
        <begin position="453"/>
        <end position="591"/>
    </location>
</feature>
<evidence type="ECO:0000313" key="5">
    <source>
        <dbReference type="Proteomes" id="UP001232992"/>
    </source>
</evidence>
<comment type="caution">
    <text evidence="4">The sequence shown here is derived from an EMBL/GenBank/DDBJ whole genome shotgun (WGS) entry which is preliminary data.</text>
</comment>
<dbReference type="EMBL" id="JAQOSQ010000003">
    <property type="protein sequence ID" value="MDJ1182667.1"/>
    <property type="molecule type" value="Genomic_DNA"/>
</dbReference>
<dbReference type="SUPFAM" id="SSF55073">
    <property type="entry name" value="Nucleotide cyclase"/>
    <property type="match status" value="1"/>
</dbReference>
<keyword evidence="2" id="KW-1133">Transmembrane helix</keyword>
<evidence type="ECO:0000256" key="1">
    <source>
        <dbReference type="ARBA" id="ARBA00005381"/>
    </source>
</evidence>
<dbReference type="RefSeq" id="WP_283757318.1">
    <property type="nucleotide sequence ID" value="NZ_JAQOSQ010000003.1"/>
</dbReference>
<dbReference type="PANTHER" id="PTHR43081:SF1">
    <property type="entry name" value="ADENYLATE CYCLASE, TERMINAL-DIFFERENTIATION SPECIFIC"/>
    <property type="match status" value="1"/>
</dbReference>
<dbReference type="InterPro" id="IPR007890">
    <property type="entry name" value="CHASE2"/>
</dbReference>
<evidence type="ECO:0000256" key="2">
    <source>
        <dbReference type="SAM" id="Phobius"/>
    </source>
</evidence>
<name>A0ABT7BU03_9CYAN</name>
<accession>A0ABT7BU03</accession>
<proteinExistence type="inferred from homology"/>
<dbReference type="SMART" id="SM00044">
    <property type="entry name" value="CYCc"/>
    <property type="match status" value="1"/>
</dbReference>
<feature type="transmembrane region" description="Helical" evidence="2">
    <location>
        <begin position="362"/>
        <end position="385"/>
    </location>
</feature>
<keyword evidence="2" id="KW-0812">Transmembrane</keyword>
<dbReference type="Pfam" id="PF00211">
    <property type="entry name" value="Guanylate_cyc"/>
    <property type="match status" value="1"/>
</dbReference>
<comment type="similarity">
    <text evidence="1">Belongs to the adenylyl cyclase class-3 family.</text>
</comment>